<name>A0A255YWK5_9PROT</name>
<feature type="region of interest" description="Disordered" evidence="1">
    <location>
        <begin position="58"/>
        <end position="80"/>
    </location>
</feature>
<gene>
    <name evidence="2" type="ORF">CHU95_18800</name>
</gene>
<keyword evidence="3" id="KW-1185">Reference proteome</keyword>
<accession>A0A255YWK5</accession>
<dbReference type="EMBL" id="NOXU01000031">
    <property type="protein sequence ID" value="OYQ32800.1"/>
    <property type="molecule type" value="Genomic_DNA"/>
</dbReference>
<protein>
    <submittedName>
        <fullName evidence="2">Uncharacterized protein</fullName>
    </submittedName>
</protein>
<feature type="compositionally biased region" description="Polar residues" evidence="1">
    <location>
        <begin position="11"/>
        <end position="26"/>
    </location>
</feature>
<feature type="region of interest" description="Disordered" evidence="1">
    <location>
        <begin position="1"/>
        <end position="26"/>
    </location>
</feature>
<sequence>MASRPAPVGTLVSNRQASAQNGPTQPQSIALGHIGVNQPLAEGLARLNLLDLFADQDSGGNKDDSAGDRPSVASSETVTTDNTTTTRIVFEDGSTLVVDRTRTDNSVMTTSTRTDADGTASVVTKLVTQLDDNTIQTLVTSDKGTTTTTIALDSGTRTVDTVTSDGDHITFVQTRVADGLVGEYTLVQSDGDSGTLDYSLLESGDTSTLSVEGTTADGVLVDSTVIIDTDTRMVTITDMQGDVATYSLRNFHDQVQDLGLIGLIADVDTGYFG</sequence>
<comment type="caution">
    <text evidence="2">The sequence shown here is derived from an EMBL/GenBank/DDBJ whole genome shotgun (WGS) entry which is preliminary data.</text>
</comment>
<evidence type="ECO:0000313" key="2">
    <source>
        <dbReference type="EMBL" id="OYQ32800.1"/>
    </source>
</evidence>
<dbReference type="RefSeq" id="WP_094457835.1">
    <property type="nucleotide sequence ID" value="NZ_NOXU01000031.1"/>
</dbReference>
<evidence type="ECO:0000313" key="3">
    <source>
        <dbReference type="Proteomes" id="UP000216998"/>
    </source>
</evidence>
<organism evidence="2 3">
    <name type="scientific">Niveispirillum lacus</name>
    <dbReference type="NCBI Taxonomy" id="1981099"/>
    <lineage>
        <taxon>Bacteria</taxon>
        <taxon>Pseudomonadati</taxon>
        <taxon>Pseudomonadota</taxon>
        <taxon>Alphaproteobacteria</taxon>
        <taxon>Rhodospirillales</taxon>
        <taxon>Azospirillaceae</taxon>
        <taxon>Niveispirillum</taxon>
    </lineage>
</organism>
<proteinExistence type="predicted"/>
<dbReference type="OrthoDB" id="8478600at2"/>
<reference evidence="2 3" key="1">
    <citation type="submission" date="2017-07" db="EMBL/GenBank/DDBJ databases">
        <title>Niveispirillum cyanobacteriorum sp. nov., isolated from cyanobacterial aggregates in a eutrophic lake.</title>
        <authorList>
            <person name="Cai H."/>
        </authorList>
    </citation>
    <scope>NUCLEOTIDE SEQUENCE [LARGE SCALE GENOMIC DNA]</scope>
    <source>
        <strain evidence="3">TH1-14</strain>
    </source>
</reference>
<dbReference type="Proteomes" id="UP000216998">
    <property type="component" value="Unassembled WGS sequence"/>
</dbReference>
<dbReference type="AlphaFoldDB" id="A0A255YWK5"/>
<evidence type="ECO:0000256" key="1">
    <source>
        <dbReference type="SAM" id="MobiDB-lite"/>
    </source>
</evidence>